<evidence type="ECO:0000313" key="3">
    <source>
        <dbReference type="Proteomes" id="UP000269945"/>
    </source>
</evidence>
<evidence type="ECO:0000256" key="1">
    <source>
        <dbReference type="SAM" id="MobiDB-lite"/>
    </source>
</evidence>
<protein>
    <submittedName>
        <fullName evidence="2">Uncharacterized protein</fullName>
    </submittedName>
</protein>
<dbReference type="Proteomes" id="UP000269945">
    <property type="component" value="Unassembled WGS sequence"/>
</dbReference>
<name>A0A9X9LMW6_GULGU</name>
<evidence type="ECO:0000313" key="2">
    <source>
        <dbReference type="EMBL" id="VCW77064.1"/>
    </source>
</evidence>
<dbReference type="AlphaFoldDB" id="A0A9X9LMW6"/>
<keyword evidence="3" id="KW-1185">Reference proteome</keyword>
<sequence length="88" mass="9184">PHLPHELSHVGGRRSNTPTERTPPGRRGRGPGLRCCARARTGAGPAAGQAGFGEVSASGLCFASLPCSTSGTRDRRGWPVPSACYFPR</sequence>
<feature type="non-terminal residue" evidence="2">
    <location>
        <position position="1"/>
    </location>
</feature>
<reference evidence="2 3" key="1">
    <citation type="submission" date="2018-10" db="EMBL/GenBank/DDBJ databases">
        <authorList>
            <person name="Ekblom R."/>
            <person name="Jareborg N."/>
        </authorList>
    </citation>
    <scope>NUCLEOTIDE SEQUENCE [LARGE SCALE GENOMIC DNA]</scope>
    <source>
        <tissue evidence="2">Muscle</tissue>
    </source>
</reference>
<comment type="caution">
    <text evidence="2">The sequence shown here is derived from an EMBL/GenBank/DDBJ whole genome shotgun (WGS) entry which is preliminary data.</text>
</comment>
<dbReference type="EMBL" id="CYRY02008332">
    <property type="protein sequence ID" value="VCW77064.1"/>
    <property type="molecule type" value="Genomic_DNA"/>
</dbReference>
<organism evidence="2 3">
    <name type="scientific">Gulo gulo</name>
    <name type="common">Wolverine</name>
    <name type="synonym">Gluton</name>
    <dbReference type="NCBI Taxonomy" id="48420"/>
    <lineage>
        <taxon>Eukaryota</taxon>
        <taxon>Metazoa</taxon>
        <taxon>Chordata</taxon>
        <taxon>Craniata</taxon>
        <taxon>Vertebrata</taxon>
        <taxon>Euteleostomi</taxon>
        <taxon>Mammalia</taxon>
        <taxon>Eutheria</taxon>
        <taxon>Laurasiatheria</taxon>
        <taxon>Carnivora</taxon>
        <taxon>Caniformia</taxon>
        <taxon>Musteloidea</taxon>
        <taxon>Mustelidae</taxon>
        <taxon>Guloninae</taxon>
        <taxon>Gulo</taxon>
    </lineage>
</organism>
<accession>A0A9X9LMW6</accession>
<feature type="region of interest" description="Disordered" evidence="1">
    <location>
        <begin position="1"/>
        <end position="32"/>
    </location>
</feature>
<gene>
    <name evidence="2" type="ORF">BN2614_LOCUS1</name>
</gene>
<proteinExistence type="predicted"/>